<dbReference type="RefSeq" id="WP_243403678.1">
    <property type="nucleotide sequence ID" value="NZ_PYGJ01000010.1"/>
</dbReference>
<evidence type="ECO:0000313" key="4">
    <source>
        <dbReference type="Proteomes" id="UP000240418"/>
    </source>
</evidence>
<organism evidence="3 4">
    <name type="scientific">Shimia abyssi</name>
    <dbReference type="NCBI Taxonomy" id="1662395"/>
    <lineage>
        <taxon>Bacteria</taxon>
        <taxon>Pseudomonadati</taxon>
        <taxon>Pseudomonadota</taxon>
        <taxon>Alphaproteobacteria</taxon>
        <taxon>Rhodobacterales</taxon>
        <taxon>Roseobacteraceae</taxon>
    </lineage>
</organism>
<feature type="transmembrane region" description="Helical" evidence="1">
    <location>
        <begin position="33"/>
        <end position="54"/>
    </location>
</feature>
<evidence type="ECO:0000259" key="2">
    <source>
        <dbReference type="PROSITE" id="PS50042"/>
    </source>
</evidence>
<sequence length="224" mass="25209">MILSLDTSFITDGWAGHLSYLLLVLSMLMRSMLWLRLMVVASALAGIAFDYFWLGNPVGVFWQSLLVAVNLAELAILWRNDRRAVFSVEEDAYRTQLLAGLTPGQARRFLDRGRWEELPEGKILTTEGQTPEFLSYLSSGEVAIHIDGRLVRVVEGGHFIGEMSLVGEDGAVATTILQTPCRVWRIERDKVLRLRETNHATLAVLEAAFARDMRSKLIFENARS</sequence>
<evidence type="ECO:0000256" key="1">
    <source>
        <dbReference type="SAM" id="Phobius"/>
    </source>
</evidence>
<dbReference type="InterPro" id="IPR018490">
    <property type="entry name" value="cNMP-bd_dom_sf"/>
</dbReference>
<dbReference type="AlphaFoldDB" id="A0A2P8FA68"/>
<feature type="domain" description="Cyclic nucleotide-binding" evidence="2">
    <location>
        <begin position="97"/>
        <end position="194"/>
    </location>
</feature>
<gene>
    <name evidence="3" type="ORF">CLV88_110133</name>
</gene>
<keyword evidence="1" id="KW-0472">Membrane</keyword>
<dbReference type="Proteomes" id="UP000240418">
    <property type="component" value="Unassembled WGS sequence"/>
</dbReference>
<dbReference type="Pfam" id="PF00027">
    <property type="entry name" value="cNMP_binding"/>
    <property type="match status" value="1"/>
</dbReference>
<dbReference type="InterPro" id="IPR000595">
    <property type="entry name" value="cNMP-bd_dom"/>
</dbReference>
<proteinExistence type="predicted"/>
<accession>A0A2P8FA68</accession>
<keyword evidence="4" id="KW-1185">Reference proteome</keyword>
<protein>
    <submittedName>
        <fullName evidence="3">Cyclic nucleotide-binding domain-containing protein</fullName>
    </submittedName>
</protein>
<name>A0A2P8FA68_9RHOB</name>
<keyword evidence="1" id="KW-1133">Transmembrane helix</keyword>
<dbReference type="SMART" id="SM00100">
    <property type="entry name" value="cNMP"/>
    <property type="match status" value="1"/>
</dbReference>
<reference evidence="3 4" key="1">
    <citation type="submission" date="2018-03" db="EMBL/GenBank/DDBJ databases">
        <title>Genomic Encyclopedia of Archaeal and Bacterial Type Strains, Phase II (KMG-II): from individual species to whole genera.</title>
        <authorList>
            <person name="Goeker M."/>
        </authorList>
    </citation>
    <scope>NUCLEOTIDE SEQUENCE [LARGE SCALE GENOMIC DNA]</scope>
    <source>
        <strain evidence="3 4">DSM 100673</strain>
    </source>
</reference>
<dbReference type="Gene3D" id="2.60.120.10">
    <property type="entry name" value="Jelly Rolls"/>
    <property type="match status" value="1"/>
</dbReference>
<dbReference type="CDD" id="cd00038">
    <property type="entry name" value="CAP_ED"/>
    <property type="match status" value="1"/>
</dbReference>
<comment type="caution">
    <text evidence="3">The sequence shown here is derived from an EMBL/GenBank/DDBJ whole genome shotgun (WGS) entry which is preliminary data.</text>
</comment>
<dbReference type="InterPro" id="IPR014710">
    <property type="entry name" value="RmlC-like_jellyroll"/>
</dbReference>
<feature type="transmembrane region" description="Helical" evidence="1">
    <location>
        <begin position="60"/>
        <end position="78"/>
    </location>
</feature>
<keyword evidence="1" id="KW-0812">Transmembrane</keyword>
<dbReference type="PROSITE" id="PS50042">
    <property type="entry name" value="CNMP_BINDING_3"/>
    <property type="match status" value="1"/>
</dbReference>
<dbReference type="SUPFAM" id="SSF51206">
    <property type="entry name" value="cAMP-binding domain-like"/>
    <property type="match status" value="1"/>
</dbReference>
<evidence type="ECO:0000313" key="3">
    <source>
        <dbReference type="EMBL" id="PSL18552.1"/>
    </source>
</evidence>
<dbReference type="EMBL" id="PYGJ01000010">
    <property type="protein sequence ID" value="PSL18552.1"/>
    <property type="molecule type" value="Genomic_DNA"/>
</dbReference>